<sequence length="112" mass="12127">MDDCIFCKLAQGAIPTDMVYQNEQAAAFKDAHPLAPVHVLVVPKTHHENILDGVDGQLLAGMLDCVEHVVDTCGVRESGFRIVANTGDDAGQTVHHLHWHILGGHRLSDTLA</sequence>
<accession>A0A133XV33</accession>
<evidence type="ECO:0000256" key="3">
    <source>
        <dbReference type="PROSITE-ProRule" id="PRU00464"/>
    </source>
</evidence>
<comment type="caution">
    <text evidence="5">The sequence shown here is derived from an EMBL/GenBank/DDBJ whole genome shotgun (WGS) entry which is preliminary data.</text>
</comment>
<dbReference type="InterPro" id="IPR001310">
    <property type="entry name" value="Histidine_triad_HIT"/>
</dbReference>
<feature type="short sequence motif" description="Histidine triad motif" evidence="2 3">
    <location>
        <begin position="96"/>
        <end position="100"/>
    </location>
</feature>
<dbReference type="PANTHER" id="PTHR23089">
    <property type="entry name" value="HISTIDINE TRIAD HIT PROTEIN"/>
    <property type="match status" value="1"/>
</dbReference>
<dbReference type="AlphaFoldDB" id="A0A133XV33"/>
<dbReference type="Pfam" id="PF01230">
    <property type="entry name" value="HIT"/>
    <property type="match status" value="1"/>
</dbReference>
<proteinExistence type="predicted"/>
<feature type="active site" description="Tele-AMP-histidine intermediate" evidence="1">
    <location>
        <position position="98"/>
    </location>
</feature>
<dbReference type="STRING" id="1393034.HMPREF3192_00709"/>
<dbReference type="Gene3D" id="3.30.428.10">
    <property type="entry name" value="HIT-like"/>
    <property type="match status" value="1"/>
</dbReference>
<evidence type="ECO:0000259" key="4">
    <source>
        <dbReference type="PROSITE" id="PS51084"/>
    </source>
</evidence>
<dbReference type="InterPro" id="IPR036265">
    <property type="entry name" value="HIT-like_sf"/>
</dbReference>
<evidence type="ECO:0000313" key="5">
    <source>
        <dbReference type="EMBL" id="KXB34814.1"/>
    </source>
</evidence>
<dbReference type="GO" id="GO:0003824">
    <property type="term" value="F:catalytic activity"/>
    <property type="evidence" value="ECO:0007669"/>
    <property type="project" value="InterPro"/>
</dbReference>
<dbReference type="EMBL" id="LSCR01000011">
    <property type="protein sequence ID" value="KXB34814.1"/>
    <property type="molecule type" value="Genomic_DNA"/>
</dbReference>
<feature type="domain" description="HIT" evidence="4">
    <location>
        <begin position="5"/>
        <end position="112"/>
    </location>
</feature>
<dbReference type="PRINTS" id="PR00332">
    <property type="entry name" value="HISTRIAD"/>
</dbReference>
<organism evidence="5 6">
    <name type="scientific">Atopobium deltae</name>
    <dbReference type="NCBI Taxonomy" id="1393034"/>
    <lineage>
        <taxon>Bacteria</taxon>
        <taxon>Bacillati</taxon>
        <taxon>Actinomycetota</taxon>
        <taxon>Coriobacteriia</taxon>
        <taxon>Coriobacteriales</taxon>
        <taxon>Atopobiaceae</taxon>
        <taxon>Atopobium</taxon>
    </lineage>
</organism>
<dbReference type="Proteomes" id="UP000070675">
    <property type="component" value="Unassembled WGS sequence"/>
</dbReference>
<evidence type="ECO:0000313" key="6">
    <source>
        <dbReference type="Proteomes" id="UP000070675"/>
    </source>
</evidence>
<name>A0A133XV33_9ACTN</name>
<reference evidence="6" key="1">
    <citation type="submission" date="2016-01" db="EMBL/GenBank/DDBJ databases">
        <authorList>
            <person name="Mitreva M."/>
            <person name="Pepin K.H."/>
            <person name="Mihindukulasuriya K.A."/>
            <person name="Fulton R."/>
            <person name="Fronick C."/>
            <person name="O'Laughlin M."/>
            <person name="Miner T."/>
            <person name="Herter B."/>
            <person name="Rosa B.A."/>
            <person name="Cordes M."/>
            <person name="Tomlinson C."/>
            <person name="Wollam A."/>
            <person name="Palsikar V.B."/>
            <person name="Mardis E.R."/>
            <person name="Wilson R.K."/>
        </authorList>
    </citation>
    <scope>NUCLEOTIDE SEQUENCE [LARGE SCALE GENOMIC DNA]</scope>
    <source>
        <strain evidence="6">DNF00019</strain>
    </source>
</reference>
<dbReference type="PATRIC" id="fig|1393034.3.peg.685"/>
<dbReference type="InterPro" id="IPR011146">
    <property type="entry name" value="HIT-like"/>
</dbReference>
<dbReference type="OrthoDB" id="9784774at2"/>
<dbReference type="SUPFAM" id="SSF54197">
    <property type="entry name" value="HIT-like"/>
    <property type="match status" value="1"/>
</dbReference>
<evidence type="ECO:0000256" key="1">
    <source>
        <dbReference type="PIRSR" id="PIRSR601310-1"/>
    </source>
</evidence>
<protein>
    <submittedName>
        <fullName evidence="5">Histidine triad domain protein</fullName>
    </submittedName>
</protein>
<evidence type="ECO:0000256" key="2">
    <source>
        <dbReference type="PIRSR" id="PIRSR601310-3"/>
    </source>
</evidence>
<dbReference type="RefSeq" id="WP_066305240.1">
    <property type="nucleotide sequence ID" value="NZ_KQ959491.1"/>
</dbReference>
<keyword evidence="6" id="KW-1185">Reference proteome</keyword>
<gene>
    <name evidence="5" type="ORF">HMPREF3192_00709</name>
</gene>
<dbReference type="PROSITE" id="PS51084">
    <property type="entry name" value="HIT_2"/>
    <property type="match status" value="1"/>
</dbReference>